<keyword evidence="6" id="KW-0963">Cytoplasm</keyword>
<evidence type="ECO:0000256" key="15">
    <source>
        <dbReference type="ARBA" id="ARBA00023242"/>
    </source>
</evidence>
<dbReference type="Pfam" id="PF18772">
    <property type="entry name" value="APOBEC2"/>
    <property type="match status" value="1"/>
</dbReference>
<comment type="cofactor">
    <cofactor evidence="1">
        <name>Zn(2+)</name>
        <dbReference type="ChEBI" id="CHEBI:29105"/>
    </cofactor>
</comment>
<dbReference type="EC" id="3.5.4.38" evidence="16"/>
<evidence type="ECO:0000256" key="18">
    <source>
        <dbReference type="ARBA" id="ARBA00049114"/>
    </source>
</evidence>
<evidence type="ECO:0000256" key="7">
    <source>
        <dbReference type="ARBA" id="ARBA00022553"/>
    </source>
</evidence>
<keyword evidence="11" id="KW-0378">Hydrolase</keyword>
<evidence type="ECO:0000256" key="11">
    <source>
        <dbReference type="ARBA" id="ARBA00022801"/>
    </source>
</evidence>
<dbReference type="PROSITE" id="PS51747">
    <property type="entry name" value="CYT_DCMP_DEAMINASES_2"/>
    <property type="match status" value="1"/>
</dbReference>
<evidence type="ECO:0000259" key="19">
    <source>
        <dbReference type="PROSITE" id="PS51747"/>
    </source>
</evidence>
<keyword evidence="14" id="KW-0051">Antiviral defense</keyword>
<dbReference type="CDD" id="cd01283">
    <property type="entry name" value="cytidine_deaminase"/>
    <property type="match status" value="1"/>
</dbReference>
<comment type="catalytic activity">
    <reaction evidence="18">
        <text>a 2'-deoxycytidine in single-stranded DNA + H2O + H(+) = a 2'-deoxyuridine in single-stranded DNA + NH4(+)</text>
        <dbReference type="Rhea" id="RHEA:50948"/>
        <dbReference type="Rhea" id="RHEA-COMP:12846"/>
        <dbReference type="Rhea" id="RHEA-COMP:12847"/>
        <dbReference type="ChEBI" id="CHEBI:15377"/>
        <dbReference type="ChEBI" id="CHEBI:15378"/>
        <dbReference type="ChEBI" id="CHEBI:28938"/>
        <dbReference type="ChEBI" id="CHEBI:85452"/>
        <dbReference type="ChEBI" id="CHEBI:133902"/>
        <dbReference type="EC" id="3.5.4.38"/>
    </reaction>
</comment>
<protein>
    <recommendedName>
        <fullName evidence="5">DNA dC-&gt;dU-editing enzyme APOBEC-3G</fullName>
        <ecNumber evidence="16">3.5.4.38</ecNumber>
    </recommendedName>
    <alternativeName>
        <fullName evidence="17">Deoxycytidine deaminase</fullName>
    </alternativeName>
</protein>
<evidence type="ECO:0000256" key="12">
    <source>
        <dbReference type="ARBA" id="ARBA00022833"/>
    </source>
</evidence>
<dbReference type="Gene3D" id="3.40.140.10">
    <property type="entry name" value="Cytidine Deaminase, domain 2"/>
    <property type="match status" value="1"/>
</dbReference>
<evidence type="ECO:0000256" key="17">
    <source>
        <dbReference type="ARBA" id="ARBA00032972"/>
    </source>
</evidence>
<dbReference type="GO" id="GO:0016554">
    <property type="term" value="P:cytidine to uridine editing"/>
    <property type="evidence" value="ECO:0007669"/>
    <property type="project" value="TreeGrafter"/>
</dbReference>
<comment type="similarity">
    <text evidence="4">Belongs to the cytidine and deoxycytidylate deaminase family.</text>
</comment>
<keyword evidence="15" id="KW-0539">Nucleus</keyword>
<feature type="domain" description="CMP/dCMP-type deaminase" evidence="19">
    <location>
        <begin position="26"/>
        <end position="132"/>
    </location>
</feature>
<dbReference type="GO" id="GO:0000932">
    <property type="term" value="C:P-body"/>
    <property type="evidence" value="ECO:0007669"/>
    <property type="project" value="UniProtKB-SubCell"/>
</dbReference>
<keyword evidence="8" id="KW-0399">Innate immunity</keyword>
<dbReference type="GO" id="GO:0070383">
    <property type="term" value="P:DNA cytosine deamination"/>
    <property type="evidence" value="ECO:0007669"/>
    <property type="project" value="TreeGrafter"/>
</dbReference>
<dbReference type="InterPro" id="IPR016192">
    <property type="entry name" value="APOBEC/CMP_deaminase_Zn-bd"/>
</dbReference>
<comment type="caution">
    <text evidence="20">The sequence shown here is derived from an EMBL/GenBank/DDBJ whole genome shotgun (WGS) entry which is preliminary data.</text>
</comment>
<dbReference type="Proteomes" id="UP000527355">
    <property type="component" value="Unassembled WGS sequence"/>
</dbReference>
<evidence type="ECO:0000256" key="3">
    <source>
        <dbReference type="ARBA" id="ARBA00004201"/>
    </source>
</evidence>
<dbReference type="GO" id="GO:0004126">
    <property type="term" value="F:cytidine deaminase activity"/>
    <property type="evidence" value="ECO:0007669"/>
    <property type="project" value="TreeGrafter"/>
</dbReference>
<evidence type="ECO:0000256" key="8">
    <source>
        <dbReference type="ARBA" id="ARBA00022588"/>
    </source>
</evidence>
<dbReference type="GO" id="GO:0005634">
    <property type="term" value="C:nucleus"/>
    <property type="evidence" value="ECO:0007669"/>
    <property type="project" value="UniProtKB-SubCell"/>
</dbReference>
<evidence type="ECO:0000256" key="14">
    <source>
        <dbReference type="ARBA" id="ARBA00023118"/>
    </source>
</evidence>
<dbReference type="AlphaFoldDB" id="A0A7J7YZT4"/>
<dbReference type="GO" id="GO:0003723">
    <property type="term" value="F:RNA binding"/>
    <property type="evidence" value="ECO:0007669"/>
    <property type="project" value="TreeGrafter"/>
</dbReference>
<dbReference type="EMBL" id="JABWUV010000003">
    <property type="protein sequence ID" value="KAF6367527.1"/>
    <property type="molecule type" value="Genomic_DNA"/>
</dbReference>
<evidence type="ECO:0000256" key="13">
    <source>
        <dbReference type="ARBA" id="ARBA00022859"/>
    </source>
</evidence>
<dbReference type="GO" id="GO:0045869">
    <property type="term" value="P:negative regulation of single stranded viral RNA replication via double stranded DNA intermediate"/>
    <property type="evidence" value="ECO:0007669"/>
    <property type="project" value="TreeGrafter"/>
</dbReference>
<dbReference type="OrthoDB" id="8676111at2759"/>
<proteinExistence type="inferred from homology"/>
<name>A0A7J7YZT4_MYOMY</name>
<organism evidence="20 21">
    <name type="scientific">Myotis myotis</name>
    <name type="common">Greater mouse-eared bat</name>
    <name type="synonym">Vespertilio myotis</name>
    <dbReference type="NCBI Taxonomy" id="51298"/>
    <lineage>
        <taxon>Eukaryota</taxon>
        <taxon>Metazoa</taxon>
        <taxon>Chordata</taxon>
        <taxon>Craniata</taxon>
        <taxon>Vertebrata</taxon>
        <taxon>Euteleostomi</taxon>
        <taxon>Mammalia</taxon>
        <taxon>Eutheria</taxon>
        <taxon>Laurasiatheria</taxon>
        <taxon>Chiroptera</taxon>
        <taxon>Yangochiroptera</taxon>
        <taxon>Vespertilionidae</taxon>
        <taxon>Myotis</taxon>
    </lineage>
</organism>
<dbReference type="GO" id="GO:0045087">
    <property type="term" value="P:innate immune response"/>
    <property type="evidence" value="ECO:0007669"/>
    <property type="project" value="UniProtKB-KW"/>
</dbReference>
<dbReference type="InterPro" id="IPR016193">
    <property type="entry name" value="Cytidine_deaminase-like"/>
</dbReference>
<evidence type="ECO:0000256" key="5">
    <source>
        <dbReference type="ARBA" id="ARBA00020239"/>
    </source>
</evidence>
<keyword evidence="21" id="KW-1185">Reference proteome</keyword>
<dbReference type="PANTHER" id="PTHR13857">
    <property type="entry name" value="MRNA EDITING ENZYME"/>
    <property type="match status" value="1"/>
</dbReference>
<evidence type="ECO:0000313" key="21">
    <source>
        <dbReference type="Proteomes" id="UP000527355"/>
    </source>
</evidence>
<dbReference type="VEuPathDB" id="HostDB:LOC118651910"/>
<comment type="subcellular location">
    <subcellularLocation>
        <location evidence="3">Cytoplasm</location>
        <location evidence="3">P-body</location>
    </subcellularLocation>
    <subcellularLocation>
        <location evidence="2">Nucleus</location>
    </subcellularLocation>
</comment>
<keyword evidence="7" id="KW-0597">Phosphoprotein</keyword>
<evidence type="ECO:0000256" key="1">
    <source>
        <dbReference type="ARBA" id="ARBA00001947"/>
    </source>
</evidence>
<keyword evidence="9" id="KW-0479">Metal-binding</keyword>
<keyword evidence="13" id="KW-0391">Immunity</keyword>
<keyword evidence="10" id="KW-0677">Repeat</keyword>
<keyword evidence="12" id="KW-0862">Zinc</keyword>
<accession>A0A7J7YZT4</accession>
<gene>
    <name evidence="20" type="ORF">mMyoMyo1_000836</name>
</gene>
<evidence type="ECO:0000256" key="10">
    <source>
        <dbReference type="ARBA" id="ARBA00022737"/>
    </source>
</evidence>
<dbReference type="GO" id="GO:0008270">
    <property type="term" value="F:zinc ion binding"/>
    <property type="evidence" value="ECO:0007669"/>
    <property type="project" value="InterPro"/>
</dbReference>
<sequence>MEDNPAPSGRSLMDVDTFNSNFGIIWATETYLCYEVEVREEDTWVPVEGLQGFLRNQVYCHAELCFLDRVPSWLLDEGKQYRLMWYISWSPCPDCAPKLVDFLRKNSHVQLRIFAARIYTKLDGYEDGLRRLQDAGAKLAIMTPKELQHCWDTFVDNQGQQFEPELELLEKIRARCQRLENILRVGRQLVNEE</sequence>
<dbReference type="GO" id="GO:0051607">
    <property type="term" value="P:defense response to virus"/>
    <property type="evidence" value="ECO:0007669"/>
    <property type="project" value="UniProtKB-KW"/>
</dbReference>
<evidence type="ECO:0000313" key="20">
    <source>
        <dbReference type="EMBL" id="KAF6367527.1"/>
    </source>
</evidence>
<dbReference type="PANTHER" id="PTHR13857:SF20">
    <property type="entry name" value="DNA DC-DU-EDITING ENZYME APOBEC-3G"/>
    <property type="match status" value="1"/>
</dbReference>
<dbReference type="InterPro" id="IPR002125">
    <property type="entry name" value="CMP_dCMP_dom"/>
</dbReference>
<reference evidence="20 21" key="1">
    <citation type="journal article" date="2020" name="Nature">
        <title>Six reference-quality genomes reveal evolution of bat adaptations.</title>
        <authorList>
            <person name="Jebb D."/>
            <person name="Huang Z."/>
            <person name="Pippel M."/>
            <person name="Hughes G.M."/>
            <person name="Lavrichenko K."/>
            <person name="Devanna P."/>
            <person name="Winkler S."/>
            <person name="Jermiin L.S."/>
            <person name="Skirmuntt E.C."/>
            <person name="Katzourakis A."/>
            <person name="Burkitt-Gray L."/>
            <person name="Ray D.A."/>
            <person name="Sullivan K.A.M."/>
            <person name="Roscito J.G."/>
            <person name="Kirilenko B.M."/>
            <person name="Davalos L.M."/>
            <person name="Corthals A.P."/>
            <person name="Power M.L."/>
            <person name="Jones G."/>
            <person name="Ransome R.D."/>
            <person name="Dechmann D.K.N."/>
            <person name="Locatelli A.G."/>
            <person name="Puechmaille S.J."/>
            <person name="Fedrigo O."/>
            <person name="Jarvis E.D."/>
            <person name="Hiller M."/>
            <person name="Vernes S.C."/>
            <person name="Myers E.W."/>
            <person name="Teeling E.C."/>
        </authorList>
    </citation>
    <scope>NUCLEOTIDE SEQUENCE [LARGE SCALE GENOMIC DNA]</scope>
    <source>
        <strain evidence="20">MMyoMyo1</strain>
        <tissue evidence="20">Flight muscle</tissue>
    </source>
</reference>
<dbReference type="InterPro" id="IPR050610">
    <property type="entry name" value="APOBEC_Cyt_Deaminase"/>
</dbReference>
<evidence type="ECO:0000256" key="16">
    <source>
        <dbReference type="ARBA" id="ARBA00029489"/>
    </source>
</evidence>
<evidence type="ECO:0000256" key="6">
    <source>
        <dbReference type="ARBA" id="ARBA00022490"/>
    </source>
</evidence>
<evidence type="ECO:0000256" key="2">
    <source>
        <dbReference type="ARBA" id="ARBA00004123"/>
    </source>
</evidence>
<evidence type="ECO:0000256" key="9">
    <source>
        <dbReference type="ARBA" id="ARBA00022723"/>
    </source>
</evidence>
<dbReference type="PROSITE" id="PS00903">
    <property type="entry name" value="CYT_DCMP_DEAMINASES_1"/>
    <property type="match status" value="1"/>
</dbReference>
<evidence type="ECO:0000256" key="4">
    <source>
        <dbReference type="ARBA" id="ARBA00006576"/>
    </source>
</evidence>
<dbReference type="SUPFAM" id="SSF53927">
    <property type="entry name" value="Cytidine deaminase-like"/>
    <property type="match status" value="1"/>
</dbReference>